<dbReference type="Gene3D" id="3.10.50.40">
    <property type="match status" value="1"/>
</dbReference>
<dbReference type="Proteomes" id="UP000050580">
    <property type="component" value="Unassembled WGS sequence"/>
</dbReference>
<dbReference type="InterPro" id="IPR001179">
    <property type="entry name" value="PPIase_FKBP_dom"/>
</dbReference>
<evidence type="ECO:0000256" key="9">
    <source>
        <dbReference type="PROSITE-ProRule" id="PRU00277"/>
    </source>
</evidence>
<dbReference type="PROSITE" id="PS50059">
    <property type="entry name" value="FKBP_PPIASE"/>
    <property type="match status" value="1"/>
</dbReference>
<evidence type="ECO:0000256" key="1">
    <source>
        <dbReference type="ARBA" id="ARBA00000971"/>
    </source>
</evidence>
<evidence type="ECO:0000256" key="10">
    <source>
        <dbReference type="SAM" id="MobiDB-lite"/>
    </source>
</evidence>
<name>A0A0U1Q253_9BURK</name>
<evidence type="ECO:0000256" key="7">
    <source>
        <dbReference type="ARBA" id="ARBA00023235"/>
    </source>
</evidence>
<evidence type="ECO:0000256" key="5">
    <source>
        <dbReference type="ARBA" id="ARBA00023110"/>
    </source>
</evidence>
<reference evidence="12 13" key="1">
    <citation type="submission" date="2015-05" db="EMBL/GenBank/DDBJ databases">
        <title>Draft genome sequence of Lampropedia sp. CT6, isolated from the microbial mat of a hot water spring, located at Manikaran, India.</title>
        <authorList>
            <person name="Tripathi C."/>
            <person name="Rani P."/>
            <person name="Mahato N.K."/>
            <person name="Lal R."/>
        </authorList>
    </citation>
    <scope>NUCLEOTIDE SEQUENCE [LARGE SCALE GENOMIC DNA]</scope>
    <source>
        <strain evidence="12 13">CT6</strain>
    </source>
</reference>
<dbReference type="EC" id="5.2.1.8" evidence="9"/>
<dbReference type="OrthoDB" id="9808891at2"/>
<dbReference type="EMBL" id="LBNQ01000012">
    <property type="protein sequence ID" value="KKW68837.1"/>
    <property type="molecule type" value="Genomic_DNA"/>
</dbReference>
<dbReference type="InterPro" id="IPR046357">
    <property type="entry name" value="PPIase_dom_sf"/>
</dbReference>
<comment type="subcellular location">
    <subcellularLocation>
        <location evidence="2">Cytoplasm</location>
    </subcellularLocation>
</comment>
<evidence type="ECO:0000259" key="11">
    <source>
        <dbReference type="PROSITE" id="PS50059"/>
    </source>
</evidence>
<evidence type="ECO:0000256" key="3">
    <source>
        <dbReference type="ARBA" id="ARBA00006577"/>
    </source>
</evidence>
<gene>
    <name evidence="12" type="ORF">AAV94_02555</name>
</gene>
<dbReference type="RefSeq" id="WP_046740765.1">
    <property type="nucleotide sequence ID" value="NZ_LBNQ01000012.1"/>
</dbReference>
<dbReference type="SUPFAM" id="SSF54534">
    <property type="entry name" value="FKBP-like"/>
    <property type="match status" value="1"/>
</dbReference>
<evidence type="ECO:0000256" key="6">
    <source>
        <dbReference type="ARBA" id="ARBA00023186"/>
    </source>
</evidence>
<evidence type="ECO:0000256" key="4">
    <source>
        <dbReference type="ARBA" id="ARBA00022490"/>
    </source>
</evidence>
<dbReference type="STRING" id="1610491.AAV94_02555"/>
<organism evidence="12 13">
    <name type="scientific">Lampropedia cohaerens</name>
    <dbReference type="NCBI Taxonomy" id="1610491"/>
    <lineage>
        <taxon>Bacteria</taxon>
        <taxon>Pseudomonadati</taxon>
        <taxon>Pseudomonadota</taxon>
        <taxon>Betaproteobacteria</taxon>
        <taxon>Burkholderiales</taxon>
        <taxon>Comamonadaceae</taxon>
        <taxon>Lampropedia</taxon>
    </lineage>
</organism>
<proteinExistence type="inferred from homology"/>
<evidence type="ECO:0000313" key="13">
    <source>
        <dbReference type="Proteomes" id="UP000050580"/>
    </source>
</evidence>
<keyword evidence="7 9" id="KW-0413">Isomerase</keyword>
<dbReference type="AlphaFoldDB" id="A0A0U1Q253"/>
<comment type="function">
    <text evidence="8">Also involved in hydrogenase metallocenter assembly, probably by participating in the nickel insertion step. This function in hydrogenase biosynthesis requires chaperone activity and the presence of the metal-binding domain, but not PPIase activity.</text>
</comment>
<dbReference type="PANTHER" id="PTHR47861">
    <property type="entry name" value="FKBP-TYPE PEPTIDYL-PROLYL CIS-TRANS ISOMERASE SLYD"/>
    <property type="match status" value="1"/>
</dbReference>
<dbReference type="PATRIC" id="fig|1610491.3.peg.533"/>
<comment type="caution">
    <text evidence="12">The sequence shown here is derived from an EMBL/GenBank/DDBJ whole genome shotgun (WGS) entry which is preliminary data.</text>
</comment>
<sequence>MEVMKKTVVALTWTMKDSLGELLDQLDEPIEFYVGGDDLLPSIEQALLGKRAGDGVQLYLEPEHGFGDYDEQLVFLESRALFQQGLEEGMVIESSALPKGARSQIGRDLLLTVTEIYPEHVVLDGNHPLAGIALQLDMKIRKVRPSTPEEQRRRSAGVGFFRTIPEGPAGPTTVH</sequence>
<comment type="similarity">
    <text evidence="3">Belongs to the FKBP-type PPIase family.</text>
</comment>
<dbReference type="GO" id="GO:0005737">
    <property type="term" value="C:cytoplasm"/>
    <property type="evidence" value="ECO:0007669"/>
    <property type="project" value="UniProtKB-SubCell"/>
</dbReference>
<evidence type="ECO:0000313" key="12">
    <source>
        <dbReference type="EMBL" id="KKW68837.1"/>
    </source>
</evidence>
<accession>A0A0U1Q253</accession>
<feature type="domain" description="PPIase FKBP-type" evidence="11">
    <location>
        <begin position="4"/>
        <end position="68"/>
    </location>
</feature>
<evidence type="ECO:0000256" key="8">
    <source>
        <dbReference type="ARBA" id="ARBA00037071"/>
    </source>
</evidence>
<dbReference type="GO" id="GO:0003755">
    <property type="term" value="F:peptidyl-prolyl cis-trans isomerase activity"/>
    <property type="evidence" value="ECO:0007669"/>
    <property type="project" value="UniProtKB-KW"/>
</dbReference>
<protein>
    <recommendedName>
        <fullName evidence="9">peptidylprolyl isomerase</fullName>
        <ecNumber evidence="9">5.2.1.8</ecNumber>
    </recommendedName>
</protein>
<feature type="region of interest" description="Disordered" evidence="10">
    <location>
        <begin position="145"/>
        <end position="175"/>
    </location>
</feature>
<keyword evidence="13" id="KW-1185">Reference proteome</keyword>
<evidence type="ECO:0000256" key="2">
    <source>
        <dbReference type="ARBA" id="ARBA00004496"/>
    </source>
</evidence>
<keyword evidence="6" id="KW-0143">Chaperone</keyword>
<dbReference type="PANTHER" id="PTHR47861:SF3">
    <property type="entry name" value="FKBP-TYPE PEPTIDYL-PROLYL CIS-TRANS ISOMERASE SLYD"/>
    <property type="match status" value="1"/>
</dbReference>
<keyword evidence="5 9" id="KW-0697">Rotamase</keyword>
<comment type="catalytic activity">
    <reaction evidence="1 9">
        <text>[protein]-peptidylproline (omega=180) = [protein]-peptidylproline (omega=0)</text>
        <dbReference type="Rhea" id="RHEA:16237"/>
        <dbReference type="Rhea" id="RHEA-COMP:10747"/>
        <dbReference type="Rhea" id="RHEA-COMP:10748"/>
        <dbReference type="ChEBI" id="CHEBI:83833"/>
        <dbReference type="ChEBI" id="CHEBI:83834"/>
        <dbReference type="EC" id="5.2.1.8"/>
    </reaction>
</comment>
<keyword evidence="4" id="KW-0963">Cytoplasm</keyword>
<dbReference type="GO" id="GO:0042026">
    <property type="term" value="P:protein refolding"/>
    <property type="evidence" value="ECO:0007669"/>
    <property type="project" value="UniProtKB-ARBA"/>
</dbReference>